<dbReference type="PANTHER" id="PTHR23083">
    <property type="entry name" value="TETRATRICOPEPTIDE REPEAT PROTEIN, TPR"/>
    <property type="match status" value="1"/>
</dbReference>
<feature type="region of interest" description="Disordered" evidence="3">
    <location>
        <begin position="798"/>
        <end position="888"/>
    </location>
</feature>
<gene>
    <name evidence="4" type="ORF">CVT26_015006</name>
</gene>
<dbReference type="STRING" id="231916.A0A409YNF9"/>
<comment type="function">
    <text evidence="1">Involved in endocytosis.</text>
</comment>
<dbReference type="InParanoid" id="A0A409YNF9"/>
<feature type="region of interest" description="Disordered" evidence="3">
    <location>
        <begin position="76"/>
        <end position="99"/>
    </location>
</feature>
<dbReference type="AlphaFoldDB" id="A0A409YNF9"/>
<dbReference type="SUPFAM" id="SSF48452">
    <property type="entry name" value="TPR-like"/>
    <property type="match status" value="1"/>
</dbReference>
<feature type="compositionally biased region" description="Basic and acidic residues" evidence="3">
    <location>
        <begin position="695"/>
        <end position="707"/>
    </location>
</feature>
<feature type="compositionally biased region" description="Acidic residues" evidence="3">
    <location>
        <begin position="756"/>
        <end position="770"/>
    </location>
</feature>
<evidence type="ECO:0000256" key="2">
    <source>
        <dbReference type="ARBA" id="ARBA00038251"/>
    </source>
</evidence>
<proteinExistence type="inferred from homology"/>
<feature type="region of interest" description="Disordered" evidence="3">
    <location>
        <begin position="688"/>
        <end position="707"/>
    </location>
</feature>
<dbReference type="Gene3D" id="1.25.40.10">
    <property type="entry name" value="Tetratricopeptide repeat domain"/>
    <property type="match status" value="1"/>
</dbReference>
<keyword evidence="5" id="KW-1185">Reference proteome</keyword>
<dbReference type="InterPro" id="IPR051722">
    <property type="entry name" value="Endocytosis_PI4K-reg_protein"/>
</dbReference>
<feature type="compositionally biased region" description="Basic and acidic residues" evidence="3">
    <location>
        <begin position="1075"/>
        <end position="1097"/>
    </location>
</feature>
<organism evidence="4 5">
    <name type="scientific">Gymnopilus dilepis</name>
    <dbReference type="NCBI Taxonomy" id="231916"/>
    <lineage>
        <taxon>Eukaryota</taxon>
        <taxon>Fungi</taxon>
        <taxon>Dikarya</taxon>
        <taxon>Basidiomycota</taxon>
        <taxon>Agaricomycotina</taxon>
        <taxon>Agaricomycetes</taxon>
        <taxon>Agaricomycetidae</taxon>
        <taxon>Agaricales</taxon>
        <taxon>Agaricineae</taxon>
        <taxon>Hymenogastraceae</taxon>
        <taxon>Gymnopilus</taxon>
    </lineage>
</organism>
<feature type="compositionally biased region" description="Basic and acidic residues" evidence="3">
    <location>
        <begin position="963"/>
        <end position="977"/>
    </location>
</feature>
<dbReference type="EMBL" id="NHYE01000589">
    <property type="protein sequence ID" value="PPR04627.1"/>
    <property type="molecule type" value="Genomic_DNA"/>
</dbReference>
<accession>A0A409YNF9</accession>
<comment type="caution">
    <text evidence="4">The sequence shown here is derived from an EMBL/GenBank/DDBJ whole genome shotgun (WGS) entry which is preliminary data.</text>
</comment>
<evidence type="ECO:0000313" key="4">
    <source>
        <dbReference type="EMBL" id="PPR04627.1"/>
    </source>
</evidence>
<feature type="compositionally biased region" description="Polar residues" evidence="3">
    <location>
        <begin position="805"/>
        <end position="846"/>
    </location>
</feature>
<sequence>MSSPKERHYWSQLRAAITAGQWRSEFPVKAYNGSALSWSELFRKFKKHCRGFEDVAVVAEQTRLLALLLGSKYKDDDENSEVEDTSAPNSEGGSSRKGRLGKVDLEEECVLLPERVEEAKVGYDTIQSLQSSRFDTIHFALAYYAFALGNPRDCLQHLSKVPELLQFQNHIPSNTDSARSNGLLAPSSYAPSSTTSFSGSFTSVVDLTTAEVRDGRAWAMAETFRSLCLKGMSQELLHPTDLRVALKEYNAALPLFAALRSEFAPKNLPLSSSSTGNTEFTLFAQLRELWRWVERLLWRAIVLSAKVSDIFIDQDQSPAATPPASNAQALGSIWVWFGHYTTCSALWPATFRTHHRSAICVLYLRALVLRFGTLASAPSPGSAPVYAPPKKSPSATASAATTRPSTSLSHSAPNNTSTSSTASPTSFHPQAPTHSTWTSVARSVVQDYRAILNASTTFPRAGERNYQVEDFVELCVKVWEAGGAIGEQVAWVIDILNWSQRLTFNSSLVLRHLSRLLYIGSAPYLAKKTLHVYIQVVGKAWEASKHGVGEDKDDDTRWVETLVFGARMLCAEVGGPGFLPCSSFTPNSSMRGALLNDDGSDGVDEVLEAREILEKARWRLDENDKRLVAEVLLAEGIVWSLLAIKGQDPLTRPINFDKAHVCLLRSIQTQPSPSAYYHLALSFARRVPGTRRSSAQKDSKQEGHEHNMTRAIECAGLAVEGSPNDVRYWHLLGLLLTATEKWVAAKEILERGAELDGSDDAEGAEEDIQDADGPQLNGLNRLRSEDAETVTQLKMEVQSLKIPNGVSSPTDSSSLPKTHRTTTNGTVIPRQDSTASYQTATSSPATSDIVLLQPDATSLPPSSSLRHPSVDILYPSSEDSDESSPPLLPSLTIDQYPPSSADLFERHLQLRMTQVALMEVMEGPEGAEVGWLEVFAWVAEKRGITNGVNGGAPTEASSQPRQSMDESHFTRSADGHPDQVQSAAAAASSAASFEQPDEPEKAAGNTTTTTSKKLHLGLPKKSSKADADPPPQSPNTLLVPIGIKVSPATPELEPEVQRQLEKVERARSVESLLEPPEKVREKEKGQDKEKDKDKEKSQLNGFGTSGRSKRSLSIDRDNRGGDTSKTKKVGQMLKGSVHKGRAGISAVGKKIGHGVARNGVLRRSTSNPGKDFPSY</sequence>
<feature type="compositionally biased region" description="Basic and acidic residues" evidence="3">
    <location>
        <begin position="1055"/>
        <end position="1068"/>
    </location>
</feature>
<feature type="compositionally biased region" description="Basic and acidic residues" evidence="3">
    <location>
        <begin position="1112"/>
        <end position="1125"/>
    </location>
</feature>
<feature type="compositionally biased region" description="Low complexity" evidence="3">
    <location>
        <begin position="392"/>
        <end position="426"/>
    </location>
</feature>
<comment type="similarity">
    <text evidence="2">Belongs to the YPP1 family.</text>
</comment>
<dbReference type="OrthoDB" id="29013at2759"/>
<feature type="region of interest" description="Disordered" evidence="3">
    <location>
        <begin position="945"/>
        <end position="1175"/>
    </location>
</feature>
<reference evidence="4 5" key="1">
    <citation type="journal article" date="2018" name="Evol. Lett.">
        <title>Horizontal gene cluster transfer increased hallucinogenic mushroom diversity.</title>
        <authorList>
            <person name="Reynolds H.T."/>
            <person name="Vijayakumar V."/>
            <person name="Gluck-Thaler E."/>
            <person name="Korotkin H.B."/>
            <person name="Matheny P.B."/>
            <person name="Slot J.C."/>
        </authorList>
    </citation>
    <scope>NUCLEOTIDE SEQUENCE [LARGE SCALE GENOMIC DNA]</scope>
    <source>
        <strain evidence="4 5">SRW20</strain>
    </source>
</reference>
<evidence type="ECO:0000313" key="5">
    <source>
        <dbReference type="Proteomes" id="UP000284706"/>
    </source>
</evidence>
<evidence type="ECO:0000256" key="3">
    <source>
        <dbReference type="SAM" id="MobiDB-lite"/>
    </source>
</evidence>
<feature type="compositionally biased region" description="Low complexity" evidence="3">
    <location>
        <begin position="982"/>
        <end position="992"/>
    </location>
</feature>
<name>A0A409YNF9_9AGAR</name>
<feature type="region of interest" description="Disordered" evidence="3">
    <location>
        <begin position="753"/>
        <end position="780"/>
    </location>
</feature>
<evidence type="ECO:0000256" key="1">
    <source>
        <dbReference type="ARBA" id="ARBA00002550"/>
    </source>
</evidence>
<feature type="region of interest" description="Disordered" evidence="3">
    <location>
        <begin position="377"/>
        <end position="433"/>
    </location>
</feature>
<protein>
    <submittedName>
        <fullName evidence="4">Uncharacterized protein</fullName>
    </submittedName>
</protein>
<dbReference type="Proteomes" id="UP000284706">
    <property type="component" value="Unassembled WGS sequence"/>
</dbReference>
<dbReference type="InterPro" id="IPR011990">
    <property type="entry name" value="TPR-like_helical_dom_sf"/>
</dbReference>
<dbReference type="PANTHER" id="PTHR23083:SF464">
    <property type="entry name" value="TETRATRICOPEPTIDE REPEAT DOMAIN 7, ISOFORM A"/>
    <property type="match status" value="1"/>
</dbReference>